<dbReference type="PANTHER" id="PTHR11730:SF89">
    <property type="entry name" value="AMMONIUM TRANSPORTER SLL0108-RELATED"/>
    <property type="match status" value="1"/>
</dbReference>
<evidence type="ECO:0000313" key="14">
    <source>
        <dbReference type="Proteomes" id="UP000220840"/>
    </source>
</evidence>
<comment type="subcellular location">
    <subcellularLocation>
        <location evidence="8">Cell membrane</location>
        <topology evidence="8">Multi-pass membrane protein</topology>
    </subcellularLocation>
    <subcellularLocation>
        <location evidence="1">Membrane</location>
        <topology evidence="1">Multi-pass membrane protein</topology>
    </subcellularLocation>
</comment>
<dbReference type="Proteomes" id="UP001189143">
    <property type="component" value="Unassembled WGS sequence"/>
</dbReference>
<feature type="transmembrane region" description="Helical" evidence="8">
    <location>
        <begin position="6"/>
        <end position="26"/>
    </location>
</feature>
<feature type="transmembrane region" description="Helical" evidence="8">
    <location>
        <begin position="238"/>
        <end position="259"/>
    </location>
</feature>
<protein>
    <recommendedName>
        <fullName evidence="8">Ammonium transporter</fullName>
    </recommendedName>
</protein>
<dbReference type="GO" id="GO:0097272">
    <property type="term" value="P:ammonium homeostasis"/>
    <property type="evidence" value="ECO:0007669"/>
    <property type="project" value="TreeGrafter"/>
</dbReference>
<feature type="transmembrane region" description="Helical" evidence="8">
    <location>
        <begin position="96"/>
        <end position="116"/>
    </location>
</feature>
<dbReference type="Proteomes" id="UP000789738">
    <property type="component" value="Unassembled WGS sequence"/>
</dbReference>
<evidence type="ECO:0000256" key="2">
    <source>
        <dbReference type="ARBA" id="ARBA00005887"/>
    </source>
</evidence>
<feature type="transmembrane region" description="Helical" evidence="8">
    <location>
        <begin position="165"/>
        <end position="184"/>
    </location>
</feature>
<evidence type="ECO:0000259" key="9">
    <source>
        <dbReference type="Pfam" id="PF00909"/>
    </source>
</evidence>
<feature type="transmembrane region" description="Helical" evidence="8">
    <location>
        <begin position="266"/>
        <end position="283"/>
    </location>
</feature>
<dbReference type="Proteomes" id="UP000431451">
    <property type="component" value="Unassembled WGS sequence"/>
</dbReference>
<name>A0A2A7MKA4_9CLOT</name>
<sequence length="422" mass="44256">MDINVAIDTLWVLLGAILVFWMQAGFAMVETGFTRAKNAANIVMKNLIDFVFGSIIYWILGFGIMFGANKLGGFIGLPTFFADGTAENAATGINNYAFLFFQTVFCATAATIVSGAMAERTKFISYCIYSAVISAVIYPIAGHWIWGGGWLANLGFHDFAGSTAVHSIGGWCALIGAIILGPRIGKYTKDGKSNAILGHSLTLGALGVFILWMGWFGFNPASSLGITGEGALEVTSRVFITTNLAACAAAATTMIFTWMRYGKPDVSMTLNGVLGGLVAITAGCDIVTPVGALAIGVIAGIVMTVGIEIVDKKFKVDDPVGAVGVHCICGVTGTLLTGVFGAYGEGTIGILYGGGFGFFGVQCLGVLSVAVWSIGCALILFKALKATVGLRVSREEEIRGLDIEEHGLESSYADFQNVDISL</sequence>
<evidence type="ECO:0000256" key="1">
    <source>
        <dbReference type="ARBA" id="ARBA00004141"/>
    </source>
</evidence>
<reference evidence="13 15" key="2">
    <citation type="submission" date="2018-06" db="EMBL/GenBank/DDBJ databases">
        <authorList>
            <consortium name="IHU Genomes"/>
        </authorList>
    </citation>
    <scope>NUCLEOTIDE SEQUENCE [LARGE SCALE GENOMIC DNA]</scope>
    <source>
        <strain evidence="13 15">NEC25</strain>
    </source>
</reference>
<dbReference type="OrthoDB" id="9814202at2"/>
<evidence type="ECO:0000256" key="4">
    <source>
        <dbReference type="ARBA" id="ARBA00022692"/>
    </source>
</evidence>
<feature type="transmembrane region" description="Helical" evidence="8">
    <location>
        <begin position="356"/>
        <end position="381"/>
    </location>
</feature>
<comment type="similarity">
    <text evidence="2 8">Belongs to the ammonia transporter channel (TC 1.A.11.2) family.</text>
</comment>
<feature type="transmembrane region" description="Helical" evidence="8">
    <location>
        <begin position="123"/>
        <end position="145"/>
    </location>
</feature>
<reference evidence="11" key="4">
    <citation type="submission" date="2022-10" db="EMBL/GenBank/DDBJ databases">
        <authorList>
            <person name="Aires J."/>
            <person name="Mesa V."/>
        </authorList>
    </citation>
    <scope>NUCLEOTIDE SEQUENCE</scope>
    <source>
        <strain evidence="11">Clostridium neonatale JD116</strain>
    </source>
</reference>
<evidence type="ECO:0000313" key="13">
    <source>
        <dbReference type="EMBL" id="VCT85477.1"/>
    </source>
</evidence>
<dbReference type="STRING" id="137838.GCA_001458595_03585"/>
<dbReference type="SUPFAM" id="SSF111352">
    <property type="entry name" value="Ammonium transporter"/>
    <property type="match status" value="1"/>
</dbReference>
<dbReference type="InterPro" id="IPR018047">
    <property type="entry name" value="Ammonium_transpt_CS"/>
</dbReference>
<dbReference type="PANTHER" id="PTHR11730">
    <property type="entry name" value="AMMONIUM TRANSPORTER"/>
    <property type="match status" value="1"/>
</dbReference>
<dbReference type="PROSITE" id="PS01219">
    <property type="entry name" value="AMMONIUM_TRANSP"/>
    <property type="match status" value="1"/>
</dbReference>
<dbReference type="EMBL" id="CAMTCP010000250">
    <property type="protein sequence ID" value="CAI3648778.1"/>
    <property type="molecule type" value="Genomic_DNA"/>
</dbReference>
<dbReference type="Pfam" id="PF00909">
    <property type="entry name" value="Ammonium_transp"/>
    <property type="match status" value="1"/>
</dbReference>
<keyword evidence="6 8" id="KW-0472">Membrane</keyword>
<dbReference type="AlphaFoldDB" id="A0A2A7MKA4"/>
<evidence type="ECO:0000313" key="15">
    <source>
        <dbReference type="Proteomes" id="UP000431451"/>
    </source>
</evidence>
<feature type="transmembrane region" description="Helical" evidence="8">
    <location>
        <begin position="196"/>
        <end position="218"/>
    </location>
</feature>
<dbReference type="EMBL" id="UWJD01000002">
    <property type="protein sequence ID" value="VCT85477.1"/>
    <property type="molecule type" value="Genomic_DNA"/>
</dbReference>
<dbReference type="EMBL" id="PDCJ01000001">
    <property type="protein sequence ID" value="PEG32096.1"/>
    <property type="molecule type" value="Genomic_DNA"/>
</dbReference>
<evidence type="ECO:0000256" key="5">
    <source>
        <dbReference type="ARBA" id="ARBA00022989"/>
    </source>
</evidence>
<dbReference type="Gene3D" id="1.10.3430.10">
    <property type="entry name" value="Ammonium transporter AmtB like domains"/>
    <property type="match status" value="1"/>
</dbReference>
<feature type="transmembrane region" description="Helical" evidence="8">
    <location>
        <begin position="289"/>
        <end position="310"/>
    </location>
</feature>
<evidence type="ECO:0000313" key="12">
    <source>
        <dbReference type="EMBL" id="PEG32096.1"/>
    </source>
</evidence>
<keyword evidence="7 8" id="KW-0924">Ammonia transport</keyword>
<feature type="domain" description="Ammonium transporter AmtB-like" evidence="9">
    <location>
        <begin position="10"/>
        <end position="408"/>
    </location>
</feature>
<feature type="transmembrane region" description="Helical" evidence="8">
    <location>
        <begin position="322"/>
        <end position="344"/>
    </location>
</feature>
<reference evidence="10" key="3">
    <citation type="submission" date="2021-10" db="EMBL/GenBank/DDBJ databases">
        <authorList>
            <person name="Mesa V."/>
        </authorList>
    </citation>
    <scope>NUCLEOTIDE SEQUENCE</scope>
    <source>
        <strain evidence="10">CC3_PB</strain>
    </source>
</reference>
<proteinExistence type="inferred from homology"/>
<dbReference type="GO" id="GO:0005886">
    <property type="term" value="C:plasma membrane"/>
    <property type="evidence" value="ECO:0007669"/>
    <property type="project" value="UniProtKB-SubCell"/>
</dbReference>
<keyword evidence="14" id="KW-1185">Reference proteome</keyword>
<evidence type="ECO:0000313" key="11">
    <source>
        <dbReference type="EMBL" id="CAI3648778.1"/>
    </source>
</evidence>
<evidence type="ECO:0000256" key="8">
    <source>
        <dbReference type="RuleBase" id="RU362002"/>
    </source>
</evidence>
<accession>A0A2A7MKA4</accession>
<dbReference type="RefSeq" id="WP_058296243.1">
    <property type="nucleotide sequence ID" value="NZ_CAKJVE010000004.1"/>
</dbReference>
<evidence type="ECO:0000256" key="6">
    <source>
        <dbReference type="ARBA" id="ARBA00023136"/>
    </source>
</evidence>
<evidence type="ECO:0000256" key="7">
    <source>
        <dbReference type="ARBA" id="ARBA00023177"/>
    </source>
</evidence>
<dbReference type="InterPro" id="IPR029020">
    <property type="entry name" value="Ammonium/urea_transptr"/>
</dbReference>
<dbReference type="EMBL" id="CAKJVE010000004">
    <property type="protein sequence ID" value="CAG9705677.1"/>
    <property type="molecule type" value="Genomic_DNA"/>
</dbReference>
<evidence type="ECO:0000313" key="10">
    <source>
        <dbReference type="EMBL" id="CAG9705677.1"/>
    </source>
</evidence>
<feature type="transmembrane region" description="Helical" evidence="8">
    <location>
        <begin position="47"/>
        <end position="68"/>
    </location>
</feature>
<organism evidence="12 14">
    <name type="scientific">Clostridium neonatale</name>
    <dbReference type="NCBI Taxonomy" id="137838"/>
    <lineage>
        <taxon>Bacteria</taxon>
        <taxon>Bacillati</taxon>
        <taxon>Bacillota</taxon>
        <taxon>Clostridia</taxon>
        <taxon>Eubacteriales</taxon>
        <taxon>Clostridiaceae</taxon>
        <taxon>Clostridium</taxon>
    </lineage>
</organism>
<dbReference type="NCBIfam" id="TIGR00836">
    <property type="entry name" value="amt"/>
    <property type="match status" value="1"/>
</dbReference>
<dbReference type="Proteomes" id="UP000220840">
    <property type="component" value="Unassembled WGS sequence"/>
</dbReference>
<keyword evidence="5 8" id="KW-1133">Transmembrane helix</keyword>
<dbReference type="InterPro" id="IPR001905">
    <property type="entry name" value="Ammonium_transpt"/>
</dbReference>
<reference evidence="12 14" key="1">
    <citation type="submission" date="2017-10" db="EMBL/GenBank/DDBJ databases">
        <title>Effective Description of Clostridium neonatale sp. nov. linked to necrotizing enterocolitis in neonates and a clarification of species assignable to the genus Clostridium (Prazmowski 1880) emend. Lawson and Rainey 2016.</title>
        <authorList>
            <person name="Bernard K."/>
            <person name="Burdz T."/>
            <person name="Wiebe D."/>
            <person name="Balcewich B."/>
            <person name="Alfa M."/>
            <person name="Bernier A.-M."/>
        </authorList>
    </citation>
    <scope>NUCLEOTIDE SEQUENCE [LARGE SCALE GENOMIC DNA]</scope>
    <source>
        <strain evidence="12 14">LCDC99A005</strain>
    </source>
</reference>
<keyword evidence="3 8" id="KW-0813">Transport</keyword>
<dbReference type="InterPro" id="IPR024041">
    <property type="entry name" value="NH4_transpt_AmtB-like_dom"/>
</dbReference>
<dbReference type="FunFam" id="1.10.3430.10:FF:000008">
    <property type="entry name" value="Ammonium transporter"/>
    <property type="match status" value="1"/>
</dbReference>
<keyword evidence="4 8" id="KW-0812">Transmembrane</keyword>
<evidence type="ECO:0000256" key="3">
    <source>
        <dbReference type="ARBA" id="ARBA00022448"/>
    </source>
</evidence>
<gene>
    <name evidence="13" type="primary">amt</name>
    <name evidence="11" type="ORF">CNEO2_510041</name>
    <name evidence="10" type="ORF">CNEO_41991</name>
    <name evidence="13" type="ORF">CNEONATNEC25_03080</name>
    <name evidence="12" type="ORF">CQ394_10485</name>
</gene>
<dbReference type="GO" id="GO:0008519">
    <property type="term" value="F:ammonium channel activity"/>
    <property type="evidence" value="ECO:0007669"/>
    <property type="project" value="InterPro"/>
</dbReference>